<gene>
    <name evidence="12" type="ORF">SAMN02745977_00772</name>
</gene>
<dbReference type="CDD" id="cd03223">
    <property type="entry name" value="ABCD_peroxisomal_ALDP"/>
    <property type="match status" value="1"/>
</dbReference>
<evidence type="ECO:0000256" key="3">
    <source>
        <dbReference type="ARBA" id="ARBA00022475"/>
    </source>
</evidence>
<dbReference type="PANTHER" id="PTHR11384:SF59">
    <property type="entry name" value="LYSOSOMAL COBALAMIN TRANSPORTER ABCD4"/>
    <property type="match status" value="1"/>
</dbReference>
<dbReference type="Pfam" id="PF06472">
    <property type="entry name" value="ABC_membrane_2"/>
    <property type="match status" value="1"/>
</dbReference>
<dbReference type="GO" id="GO:0005524">
    <property type="term" value="F:ATP binding"/>
    <property type="evidence" value="ECO:0007669"/>
    <property type="project" value="UniProtKB-KW"/>
</dbReference>
<dbReference type="STRING" id="1121117.SAMN02745977_00772"/>
<feature type="transmembrane region" description="Helical" evidence="9">
    <location>
        <begin position="165"/>
        <end position="186"/>
    </location>
</feature>
<evidence type="ECO:0000256" key="2">
    <source>
        <dbReference type="ARBA" id="ARBA00022448"/>
    </source>
</evidence>
<evidence type="ECO:0000256" key="6">
    <source>
        <dbReference type="ARBA" id="ARBA00022840"/>
    </source>
</evidence>
<evidence type="ECO:0000259" key="10">
    <source>
        <dbReference type="PROSITE" id="PS50893"/>
    </source>
</evidence>
<dbReference type="InterPro" id="IPR011527">
    <property type="entry name" value="ABC1_TM_dom"/>
</dbReference>
<keyword evidence="13" id="KW-1185">Reference proteome</keyword>
<dbReference type="InterPro" id="IPR003439">
    <property type="entry name" value="ABC_transporter-like_ATP-bd"/>
</dbReference>
<evidence type="ECO:0000313" key="13">
    <source>
        <dbReference type="Proteomes" id="UP000199531"/>
    </source>
</evidence>
<evidence type="ECO:0000256" key="8">
    <source>
        <dbReference type="ARBA" id="ARBA00023136"/>
    </source>
</evidence>
<dbReference type="GO" id="GO:0005886">
    <property type="term" value="C:plasma membrane"/>
    <property type="evidence" value="ECO:0007669"/>
    <property type="project" value="UniProtKB-SubCell"/>
</dbReference>
<accession>A0A1H8EQ47</accession>
<dbReference type="InterPro" id="IPR017871">
    <property type="entry name" value="ABC_transporter-like_CS"/>
</dbReference>
<dbReference type="PROSITE" id="PS00211">
    <property type="entry name" value="ABC_TRANSPORTER_1"/>
    <property type="match status" value="1"/>
</dbReference>
<keyword evidence="3" id="KW-1003">Cell membrane</keyword>
<dbReference type="RefSeq" id="WP_091814068.1">
    <property type="nucleotide sequence ID" value="NZ_FOCW01000001.1"/>
</dbReference>
<evidence type="ECO:0000256" key="5">
    <source>
        <dbReference type="ARBA" id="ARBA00022741"/>
    </source>
</evidence>
<dbReference type="GO" id="GO:0016887">
    <property type="term" value="F:ATP hydrolysis activity"/>
    <property type="evidence" value="ECO:0007669"/>
    <property type="project" value="InterPro"/>
</dbReference>
<sequence>MTDSHTLPDPWSGPGRSWSTFLKDAWRLARPYFHSEERWRARLMLFVIVALNLGGVYMAVLFNQWYNVFYNALQDKNVEVFWSQMFRFSWLAVIAIILAVYKFYITQLLDLRWRAWMTRTYLNKWLGHHRFYHLELARQSGGTAVSDNPDQRIQEDIARFTGSTLGISMGLLNAVVTLVSFIGILWTLSGSFSFTLGGSSYTLPGYMVWAAIAYCAVGSVIAHYIGRALIRLNFWQEWREADFRYSLVRVREYSEAIALDRGEPASREQLDYRFGHVLGNYLNLIRTQKRLVWFTSFFQQAAIIFPFLVAAPRYFAGAIKLGDLIQISSAFGKVQDSLSWFIDSYPALASWRATTERLTSFDRGVTESWKMLPEVEQDGLEGWEHRIVGDRLELAHAKAQLPSGNVQVEADALQMQPGETVLVQGPSGSGKSTLLRVIAGIWPLAHGRVTLPESSMFLPQRPYLPHGSLRAALAYPAAENAYDDAELRRVLEIVRMPQLVEQLDYRENWGHKLSGGEQQRVAIARALLRQPRWIFADEATSALDAPTEERLYRELIAMVRANGGGLLSVAHRQSVAAFHDRLWVLQPNPDEAVHQGAAAYRVELAA</sequence>
<keyword evidence="7 9" id="KW-1133">Transmembrane helix</keyword>
<feature type="transmembrane region" description="Helical" evidence="9">
    <location>
        <begin position="291"/>
        <end position="311"/>
    </location>
</feature>
<dbReference type="GO" id="GO:0140359">
    <property type="term" value="F:ABC-type transporter activity"/>
    <property type="evidence" value="ECO:0007669"/>
    <property type="project" value="InterPro"/>
</dbReference>
<feature type="transmembrane region" description="Helical" evidence="9">
    <location>
        <begin position="86"/>
        <end position="104"/>
    </location>
</feature>
<keyword evidence="5" id="KW-0547">Nucleotide-binding</keyword>
<reference evidence="12 13" key="1">
    <citation type="submission" date="2016-10" db="EMBL/GenBank/DDBJ databases">
        <authorList>
            <person name="de Groot N.N."/>
        </authorList>
    </citation>
    <scope>NUCLEOTIDE SEQUENCE [LARGE SCALE GENOMIC DNA]</scope>
    <source>
        <strain evidence="12 13">DSM 15123</strain>
    </source>
</reference>
<keyword evidence="2" id="KW-0813">Transport</keyword>
<evidence type="ECO:0000259" key="11">
    <source>
        <dbReference type="PROSITE" id="PS50929"/>
    </source>
</evidence>
<dbReference type="InterPro" id="IPR003593">
    <property type="entry name" value="AAA+_ATPase"/>
</dbReference>
<dbReference type="Pfam" id="PF00005">
    <property type="entry name" value="ABC_tran"/>
    <property type="match status" value="1"/>
</dbReference>
<dbReference type="SMART" id="SM00382">
    <property type="entry name" value="AAA"/>
    <property type="match status" value="1"/>
</dbReference>
<dbReference type="InterPro" id="IPR036640">
    <property type="entry name" value="ABC1_TM_sf"/>
</dbReference>
<dbReference type="PROSITE" id="PS50929">
    <property type="entry name" value="ABC_TM1F"/>
    <property type="match status" value="1"/>
</dbReference>
<comment type="subcellular location">
    <subcellularLocation>
        <location evidence="1">Cell membrane</location>
        <topology evidence="1">Multi-pass membrane protein</topology>
    </subcellularLocation>
</comment>
<dbReference type="Gene3D" id="1.20.1560.10">
    <property type="entry name" value="ABC transporter type 1, transmembrane domain"/>
    <property type="match status" value="1"/>
</dbReference>
<protein>
    <submittedName>
        <fullName evidence="12">Putative ATP-binding cassette transporter</fullName>
    </submittedName>
</protein>
<dbReference type="EMBL" id="FOCW01000001">
    <property type="protein sequence ID" value="SEN21520.1"/>
    <property type="molecule type" value="Genomic_DNA"/>
</dbReference>
<evidence type="ECO:0000313" key="12">
    <source>
        <dbReference type="EMBL" id="SEN21520.1"/>
    </source>
</evidence>
<keyword evidence="4 9" id="KW-0812">Transmembrane</keyword>
<dbReference type="InterPro" id="IPR050835">
    <property type="entry name" value="ABC_transporter_sub-D"/>
</dbReference>
<dbReference type="Gene3D" id="3.40.50.300">
    <property type="entry name" value="P-loop containing nucleotide triphosphate hydrolases"/>
    <property type="match status" value="1"/>
</dbReference>
<dbReference type="AlphaFoldDB" id="A0A1H8EQ47"/>
<evidence type="ECO:0000256" key="9">
    <source>
        <dbReference type="SAM" id="Phobius"/>
    </source>
</evidence>
<evidence type="ECO:0000256" key="4">
    <source>
        <dbReference type="ARBA" id="ARBA00022692"/>
    </source>
</evidence>
<organism evidence="12 13">
    <name type="scientific">Brachymonas denitrificans DSM 15123</name>
    <dbReference type="NCBI Taxonomy" id="1121117"/>
    <lineage>
        <taxon>Bacteria</taxon>
        <taxon>Pseudomonadati</taxon>
        <taxon>Pseudomonadota</taxon>
        <taxon>Betaproteobacteria</taxon>
        <taxon>Burkholderiales</taxon>
        <taxon>Comamonadaceae</taxon>
        <taxon>Brachymonas</taxon>
    </lineage>
</organism>
<dbReference type="PANTHER" id="PTHR11384">
    <property type="entry name" value="ATP-BINDING CASSETTE, SUB-FAMILY D MEMBER"/>
    <property type="match status" value="1"/>
</dbReference>
<evidence type="ECO:0000256" key="7">
    <source>
        <dbReference type="ARBA" id="ARBA00022989"/>
    </source>
</evidence>
<name>A0A1H8EQ47_9BURK</name>
<feature type="transmembrane region" description="Helical" evidence="9">
    <location>
        <begin position="206"/>
        <end position="226"/>
    </location>
</feature>
<dbReference type="OrthoDB" id="9810134at2"/>
<dbReference type="SUPFAM" id="SSF90123">
    <property type="entry name" value="ABC transporter transmembrane region"/>
    <property type="match status" value="1"/>
</dbReference>
<feature type="domain" description="ABC transporter" evidence="10">
    <location>
        <begin position="392"/>
        <end position="605"/>
    </location>
</feature>
<evidence type="ECO:0000256" key="1">
    <source>
        <dbReference type="ARBA" id="ARBA00004651"/>
    </source>
</evidence>
<dbReference type="InterPro" id="IPR027417">
    <property type="entry name" value="P-loop_NTPase"/>
</dbReference>
<keyword evidence="8 9" id="KW-0472">Membrane</keyword>
<feature type="transmembrane region" description="Helical" evidence="9">
    <location>
        <begin position="43"/>
        <end position="66"/>
    </location>
</feature>
<feature type="domain" description="ABC transmembrane type-1" evidence="11">
    <location>
        <begin position="43"/>
        <end position="350"/>
    </location>
</feature>
<keyword evidence="6 12" id="KW-0067">ATP-binding</keyword>
<dbReference type="PROSITE" id="PS50893">
    <property type="entry name" value="ABC_TRANSPORTER_2"/>
    <property type="match status" value="1"/>
</dbReference>
<dbReference type="Proteomes" id="UP000199531">
    <property type="component" value="Unassembled WGS sequence"/>
</dbReference>
<dbReference type="SUPFAM" id="SSF52540">
    <property type="entry name" value="P-loop containing nucleoside triphosphate hydrolases"/>
    <property type="match status" value="1"/>
</dbReference>
<proteinExistence type="predicted"/>